<dbReference type="PANTHER" id="PTHR36454">
    <property type="entry name" value="LMO2823 PROTEIN"/>
    <property type="match status" value="1"/>
</dbReference>
<dbReference type="AlphaFoldDB" id="A0A0V8M490"/>
<name>A0A0V8M490_9CHLR</name>
<evidence type="ECO:0008006" key="3">
    <source>
        <dbReference type="Google" id="ProtNLM"/>
    </source>
</evidence>
<accession>A0A0V8M490</accession>
<dbReference type="PATRIC" id="fig|61435.5.peg.223"/>
<dbReference type="RefSeq" id="WP_058292118.1">
    <property type="nucleotide sequence ID" value="NZ_JGYD01000010.1"/>
</dbReference>
<comment type="caution">
    <text evidence="1">The sequence shown here is derived from an EMBL/GenBank/DDBJ whole genome shotgun (WGS) entry which is preliminary data.</text>
</comment>
<organism evidence="1 2">
    <name type="scientific">Dehalococcoides mccartyi</name>
    <dbReference type="NCBI Taxonomy" id="61435"/>
    <lineage>
        <taxon>Bacteria</taxon>
        <taxon>Bacillati</taxon>
        <taxon>Chloroflexota</taxon>
        <taxon>Dehalococcoidia</taxon>
        <taxon>Dehalococcoidales</taxon>
        <taxon>Dehalococcoidaceae</taxon>
        <taxon>Dehalococcoides</taxon>
    </lineage>
</organism>
<gene>
    <name evidence="1" type="ORF">DA01_01085</name>
</gene>
<dbReference type="Proteomes" id="UP000053577">
    <property type="component" value="Unassembled WGS sequence"/>
</dbReference>
<reference evidence="1 2" key="1">
    <citation type="journal article" date="2015" name="Sci. Rep.">
        <title>A comparative genomics and reductive dehalogenase gene transcription study of two chloroethene-respiring bacteria, Dehalococcoides mccartyi strains MB and 11a.</title>
        <authorList>
            <person name="Low A."/>
            <person name="Shen Z."/>
            <person name="Cheng D."/>
            <person name="Rogers M.J."/>
            <person name="Lee P.K."/>
            <person name="He J."/>
        </authorList>
    </citation>
    <scope>NUCLEOTIDE SEQUENCE [LARGE SCALE GENOMIC DNA]</scope>
    <source>
        <strain evidence="1 2">MB</strain>
    </source>
</reference>
<evidence type="ECO:0000313" key="2">
    <source>
        <dbReference type="Proteomes" id="UP000053577"/>
    </source>
</evidence>
<evidence type="ECO:0000313" key="1">
    <source>
        <dbReference type="EMBL" id="KSV18599.1"/>
    </source>
</evidence>
<dbReference type="PANTHER" id="PTHR36454:SF1">
    <property type="entry name" value="DUF1015 DOMAIN-CONTAINING PROTEIN"/>
    <property type="match status" value="1"/>
</dbReference>
<dbReference type="InterPro" id="IPR008323">
    <property type="entry name" value="UCP033563"/>
</dbReference>
<dbReference type="eggNOG" id="COG4198">
    <property type="taxonomic scope" value="Bacteria"/>
</dbReference>
<dbReference type="OrthoDB" id="9781616at2"/>
<dbReference type="Pfam" id="PF06245">
    <property type="entry name" value="DUF1015"/>
    <property type="match status" value="1"/>
</dbReference>
<sequence>MAEVRAFHGLRYNPMFVDDMADVICPPYDIISPEQEKALKERSPYNYIRLEYSQPTPQDNIVDNRYTRAAAILEKWIGERVMTAEKKTAIYIHDHYFSVFGKQYKRRGIIARVRLEEWDRMVIRPHEGTLSEPKRDRINLISAVRANTSPVYGLYQDIEKDVSRLLELQTESKPVVSMNIEGERHELWVVTDEPAISKITALFDKKPIYIADGHHRYESALTYRRERLAGNPQLPSDDPVNFVMMTLVDFADPGLVVLPAHRLLGGMDASTLSNLKTKLASFFDVTTIPAKLPGAWETLDKALKEEGKIRLVMYGLGGTENFTLLTLREVETASNLMPYFHSDIYKKLDVSVLDHIILEELMGLKTVEDPRIAFNFDRNDVVSRVKSGEFQLAFILNPMKAEVIKAISDVSDRMPRKSTYFFPKLPSGLVVYRFDSEASTKK</sequence>
<proteinExistence type="predicted"/>
<dbReference type="EMBL" id="JGYD01000010">
    <property type="protein sequence ID" value="KSV18599.1"/>
    <property type="molecule type" value="Genomic_DNA"/>
</dbReference>
<protein>
    <recommendedName>
        <fullName evidence="3">DUF1015 domain-containing protein</fullName>
    </recommendedName>
</protein>
<dbReference type="PIRSF" id="PIRSF033563">
    <property type="entry name" value="UCP033563"/>
    <property type="match status" value="1"/>
</dbReference>